<evidence type="ECO:0000256" key="11">
    <source>
        <dbReference type="HAMAP-Rule" id="MF_03018"/>
    </source>
</evidence>
<accession>A0A6A6BAC9</accession>
<dbReference type="EC" id="1.14.13.9" evidence="11"/>
<comment type="similarity">
    <text evidence="11">Belongs to the aromatic-ring hydroxylase family. KMO subfamily.</text>
</comment>
<dbReference type="FunFam" id="3.50.50.60:FF:000129">
    <property type="entry name" value="Kynurenine 3-monooxygenase"/>
    <property type="match status" value="1"/>
</dbReference>
<keyword evidence="7 11" id="KW-0560">Oxidoreductase</keyword>
<dbReference type="GO" id="GO:0071949">
    <property type="term" value="F:FAD binding"/>
    <property type="evidence" value="ECO:0007669"/>
    <property type="project" value="InterPro"/>
</dbReference>
<proteinExistence type="inferred from homology"/>
<name>A0A6A6BAC9_9PEZI</name>
<feature type="domain" description="FAD-binding" evidence="14">
    <location>
        <begin position="5"/>
        <end position="396"/>
    </location>
</feature>
<dbReference type="GO" id="GO:0034354">
    <property type="term" value="P:'de novo' NAD+ biosynthetic process from L-tryptophan"/>
    <property type="evidence" value="ECO:0007669"/>
    <property type="project" value="UniProtKB-UniRule"/>
</dbReference>
<keyword evidence="2 11" id="KW-0285">Flavoprotein</keyword>
<dbReference type="InterPro" id="IPR036188">
    <property type="entry name" value="FAD/NAD-bd_sf"/>
</dbReference>
<keyword evidence="8 11" id="KW-0503">Monooxygenase</keyword>
<dbReference type="PANTHER" id="PTHR46028">
    <property type="entry name" value="KYNURENINE 3-MONOOXYGENASE"/>
    <property type="match status" value="1"/>
</dbReference>
<feature type="compositionally biased region" description="Low complexity" evidence="12">
    <location>
        <begin position="167"/>
        <end position="176"/>
    </location>
</feature>
<evidence type="ECO:0000256" key="12">
    <source>
        <dbReference type="SAM" id="MobiDB-lite"/>
    </source>
</evidence>
<sequence length="513" mass="58014">MAAQKTIVVGAGPVGSLAALYAAGRGDDVELYELRGDLRDPNTVPLNFTKSINLALSERGINSLRNANCPGLLEAVLNETIPMYGRMIHGQKNGELHEESQAYDVKGRAIRAVDRASLNKRLLDELEKMPNVKLNFNHKLVGADFKQNLAWFEKKSVPRTDHTQNPTQETSSSTSQEIEVKFDFMIGADGAHSAVRYHLMKFTRMDYMQEYIDTLWCEFHISPDNAEGSATSKYSGFKISPNHLHIWPGISFMFIAIPSLNKSFTSTLFLPADRFAELDADPSSLVPFFKEHFPGVVPDLISEEDLAKQYNENPHLPLINIKCSPYHFSGSCVIVGDAAHAMVPFYGQGMNAGLEDVRCLYEIIDADLASSQRWPRRAAALAAYSRLRQPDAHAINDLALHNYQEMRSDVRSPLYKLRKLLEERLSVWFPISGFATQYTRVSFGNERYSEIEHRVLRQGRVLLASSVVMLVGVASWAGWWAWRWHRMADSTKGLAKWFTWMGKRTEEFGRKFT</sequence>
<evidence type="ECO:0000256" key="2">
    <source>
        <dbReference type="ARBA" id="ARBA00022630"/>
    </source>
</evidence>
<comment type="catalytic activity">
    <reaction evidence="10 11">
        <text>L-kynurenine + NADPH + O2 + H(+) = 3-hydroxy-L-kynurenine + NADP(+) + H2O</text>
        <dbReference type="Rhea" id="RHEA:20545"/>
        <dbReference type="ChEBI" id="CHEBI:15377"/>
        <dbReference type="ChEBI" id="CHEBI:15378"/>
        <dbReference type="ChEBI" id="CHEBI:15379"/>
        <dbReference type="ChEBI" id="CHEBI:57783"/>
        <dbReference type="ChEBI" id="CHEBI:57959"/>
        <dbReference type="ChEBI" id="CHEBI:58125"/>
        <dbReference type="ChEBI" id="CHEBI:58349"/>
        <dbReference type="EC" id="1.14.13.9"/>
    </reaction>
</comment>
<dbReference type="GO" id="GO:0070189">
    <property type="term" value="P:kynurenine metabolic process"/>
    <property type="evidence" value="ECO:0007669"/>
    <property type="project" value="TreeGrafter"/>
</dbReference>
<keyword evidence="13" id="KW-1133">Transmembrane helix</keyword>
<gene>
    <name evidence="11" type="primary">BNA4</name>
    <name evidence="15" type="ORF">K452DRAFT_359393</name>
</gene>
<feature type="region of interest" description="Disordered" evidence="12">
    <location>
        <begin position="156"/>
        <end position="176"/>
    </location>
</feature>
<evidence type="ECO:0000256" key="3">
    <source>
        <dbReference type="ARBA" id="ARBA00022642"/>
    </source>
</evidence>
<dbReference type="GO" id="GO:0005741">
    <property type="term" value="C:mitochondrial outer membrane"/>
    <property type="evidence" value="ECO:0007669"/>
    <property type="project" value="UniProtKB-SubCell"/>
</dbReference>
<keyword evidence="6 11" id="KW-0521">NADP</keyword>
<keyword evidence="9 11" id="KW-0496">Mitochondrion</keyword>
<evidence type="ECO:0000313" key="15">
    <source>
        <dbReference type="EMBL" id="KAF2140976.1"/>
    </source>
</evidence>
<keyword evidence="16" id="KW-1185">Reference proteome</keyword>
<dbReference type="GO" id="GO:0019805">
    <property type="term" value="P:quinolinate biosynthetic process"/>
    <property type="evidence" value="ECO:0007669"/>
    <property type="project" value="UniProtKB-UniRule"/>
</dbReference>
<keyword evidence="4 11" id="KW-1000">Mitochondrion outer membrane</keyword>
<organism evidence="15 16">
    <name type="scientific">Aplosporella prunicola CBS 121167</name>
    <dbReference type="NCBI Taxonomy" id="1176127"/>
    <lineage>
        <taxon>Eukaryota</taxon>
        <taxon>Fungi</taxon>
        <taxon>Dikarya</taxon>
        <taxon>Ascomycota</taxon>
        <taxon>Pezizomycotina</taxon>
        <taxon>Dothideomycetes</taxon>
        <taxon>Dothideomycetes incertae sedis</taxon>
        <taxon>Botryosphaeriales</taxon>
        <taxon>Aplosporellaceae</taxon>
        <taxon>Aplosporella</taxon>
    </lineage>
</organism>
<dbReference type="Gene3D" id="3.50.50.60">
    <property type="entry name" value="FAD/NAD(P)-binding domain"/>
    <property type="match status" value="1"/>
</dbReference>
<dbReference type="InterPro" id="IPR027545">
    <property type="entry name" value="Kynurenine_monooxygenase"/>
</dbReference>
<feature type="transmembrane region" description="Helical" evidence="13">
    <location>
        <begin position="461"/>
        <end position="482"/>
    </location>
</feature>
<dbReference type="Pfam" id="PF01494">
    <property type="entry name" value="FAD_binding_3"/>
    <property type="match status" value="1"/>
</dbReference>
<comment type="pathway">
    <text evidence="11">Cofactor biosynthesis; NAD(+) biosynthesis; quinolinate from L-kynurenine: step 1/3.</text>
</comment>
<evidence type="ECO:0000256" key="7">
    <source>
        <dbReference type="ARBA" id="ARBA00023002"/>
    </source>
</evidence>
<evidence type="ECO:0000256" key="1">
    <source>
        <dbReference type="ARBA" id="ARBA00001974"/>
    </source>
</evidence>
<evidence type="ECO:0000256" key="5">
    <source>
        <dbReference type="ARBA" id="ARBA00022827"/>
    </source>
</evidence>
<comment type="function">
    <text evidence="11">Catalyzes the hydroxylation of L-kynurenine (L-Kyn) to form 3-hydroxy-L-kynurenine (L-3OHKyn). Required for synthesis of quinolinic acid.</text>
</comment>
<dbReference type="EMBL" id="ML995488">
    <property type="protein sequence ID" value="KAF2140976.1"/>
    <property type="molecule type" value="Genomic_DNA"/>
</dbReference>
<keyword evidence="13" id="KW-0812">Transmembrane</keyword>
<evidence type="ECO:0000256" key="4">
    <source>
        <dbReference type="ARBA" id="ARBA00022787"/>
    </source>
</evidence>
<evidence type="ECO:0000259" key="14">
    <source>
        <dbReference type="Pfam" id="PF01494"/>
    </source>
</evidence>
<dbReference type="GO" id="GO:0006569">
    <property type="term" value="P:L-tryptophan catabolic process"/>
    <property type="evidence" value="ECO:0007669"/>
    <property type="project" value="UniProtKB-UniRule"/>
</dbReference>
<dbReference type="GO" id="GO:0004502">
    <property type="term" value="F:kynurenine 3-monooxygenase activity"/>
    <property type="evidence" value="ECO:0007669"/>
    <property type="project" value="UniProtKB-UniRule"/>
</dbReference>
<evidence type="ECO:0000256" key="13">
    <source>
        <dbReference type="SAM" id="Phobius"/>
    </source>
</evidence>
<dbReference type="OrthoDB" id="10053569at2759"/>
<dbReference type="GO" id="GO:0043420">
    <property type="term" value="P:anthranilate metabolic process"/>
    <property type="evidence" value="ECO:0007669"/>
    <property type="project" value="UniProtKB-UniRule"/>
</dbReference>
<reference evidence="15" key="1">
    <citation type="journal article" date="2020" name="Stud. Mycol.">
        <title>101 Dothideomycetes genomes: a test case for predicting lifestyles and emergence of pathogens.</title>
        <authorList>
            <person name="Haridas S."/>
            <person name="Albert R."/>
            <person name="Binder M."/>
            <person name="Bloem J."/>
            <person name="Labutti K."/>
            <person name="Salamov A."/>
            <person name="Andreopoulos B."/>
            <person name="Baker S."/>
            <person name="Barry K."/>
            <person name="Bills G."/>
            <person name="Bluhm B."/>
            <person name="Cannon C."/>
            <person name="Castanera R."/>
            <person name="Culley D."/>
            <person name="Daum C."/>
            <person name="Ezra D."/>
            <person name="Gonzalez J."/>
            <person name="Henrissat B."/>
            <person name="Kuo A."/>
            <person name="Liang C."/>
            <person name="Lipzen A."/>
            <person name="Lutzoni F."/>
            <person name="Magnuson J."/>
            <person name="Mondo S."/>
            <person name="Nolan M."/>
            <person name="Ohm R."/>
            <person name="Pangilinan J."/>
            <person name="Park H.-J."/>
            <person name="Ramirez L."/>
            <person name="Alfaro M."/>
            <person name="Sun H."/>
            <person name="Tritt A."/>
            <person name="Yoshinaga Y."/>
            <person name="Zwiers L.-H."/>
            <person name="Turgeon B."/>
            <person name="Goodwin S."/>
            <person name="Spatafora J."/>
            <person name="Crous P."/>
            <person name="Grigoriev I."/>
        </authorList>
    </citation>
    <scope>NUCLEOTIDE SEQUENCE</scope>
    <source>
        <strain evidence="15">CBS 121167</strain>
    </source>
</reference>
<evidence type="ECO:0000256" key="10">
    <source>
        <dbReference type="ARBA" id="ARBA00047818"/>
    </source>
</evidence>
<comment type="cofactor">
    <cofactor evidence="1 11">
        <name>FAD</name>
        <dbReference type="ChEBI" id="CHEBI:57692"/>
    </cofactor>
</comment>
<dbReference type="PRINTS" id="PR00420">
    <property type="entry name" value="RNGMNOXGNASE"/>
</dbReference>
<dbReference type="UniPathway" id="UPA00253">
    <property type="reaction ID" value="UER00328"/>
</dbReference>
<dbReference type="HAMAP" id="MF_01971">
    <property type="entry name" value="Kynurenine_monooxygenase"/>
    <property type="match status" value="1"/>
</dbReference>
<evidence type="ECO:0000313" key="16">
    <source>
        <dbReference type="Proteomes" id="UP000799438"/>
    </source>
</evidence>
<keyword evidence="3 11" id="KW-0662">Pyridine nucleotide biosynthesis</keyword>
<evidence type="ECO:0000256" key="8">
    <source>
        <dbReference type="ARBA" id="ARBA00023033"/>
    </source>
</evidence>
<comment type="subcellular location">
    <subcellularLocation>
        <location evidence="11">Mitochondrion outer membrane</location>
    </subcellularLocation>
</comment>
<dbReference type="SUPFAM" id="SSF51905">
    <property type="entry name" value="FAD/NAD(P)-binding domain"/>
    <property type="match status" value="1"/>
</dbReference>
<dbReference type="AlphaFoldDB" id="A0A6A6BAC9"/>
<evidence type="ECO:0000256" key="9">
    <source>
        <dbReference type="ARBA" id="ARBA00023128"/>
    </source>
</evidence>
<dbReference type="InterPro" id="IPR002938">
    <property type="entry name" value="FAD-bd"/>
</dbReference>
<evidence type="ECO:0000256" key="6">
    <source>
        <dbReference type="ARBA" id="ARBA00022857"/>
    </source>
</evidence>
<dbReference type="Proteomes" id="UP000799438">
    <property type="component" value="Unassembled WGS sequence"/>
</dbReference>
<dbReference type="PANTHER" id="PTHR46028:SF2">
    <property type="entry name" value="KYNURENINE 3-MONOOXYGENASE"/>
    <property type="match status" value="1"/>
</dbReference>
<keyword evidence="11 13" id="KW-0472">Membrane</keyword>
<keyword evidence="5 11" id="KW-0274">FAD</keyword>
<protein>
    <recommendedName>
        <fullName evidence="11">Kynurenine 3-monooxygenase</fullName>
        <ecNumber evidence="11">1.14.13.9</ecNumber>
    </recommendedName>
    <alternativeName>
        <fullName evidence="11">Biosynthesis of nicotinic acid protein 4</fullName>
    </alternativeName>
    <alternativeName>
        <fullName evidence="11">Kynurenine 3-hydroxylase</fullName>
    </alternativeName>
</protein>